<dbReference type="EMBL" id="LR824028">
    <property type="protein sequence ID" value="CAD0205806.1"/>
    <property type="molecule type" value="Genomic_DNA"/>
</dbReference>
<gene>
    <name evidence="1" type="ORF">CINC_LOCUS8104</name>
</gene>
<evidence type="ECO:0000313" key="1">
    <source>
        <dbReference type="EMBL" id="CAD0205806.1"/>
    </source>
</evidence>
<reference evidence="1" key="1">
    <citation type="submission" date="2021-12" db="EMBL/GenBank/DDBJ databases">
        <authorList>
            <person name="King R."/>
        </authorList>
    </citation>
    <scope>NUCLEOTIDE SEQUENCE</scope>
</reference>
<dbReference type="AlphaFoldDB" id="A0A9N8L5M3"/>
<dbReference type="Proteomes" id="UP001154114">
    <property type="component" value="Chromosome 25"/>
</dbReference>
<accession>A0A9N8L5M3</accession>
<keyword evidence="2" id="KW-1185">Reference proteome</keyword>
<evidence type="ECO:0000313" key="2">
    <source>
        <dbReference type="Proteomes" id="UP001154114"/>
    </source>
</evidence>
<organism evidence="1 2">
    <name type="scientific">Chrysodeixis includens</name>
    <name type="common">Soybean looper</name>
    <name type="synonym">Pseudoplusia includens</name>
    <dbReference type="NCBI Taxonomy" id="689277"/>
    <lineage>
        <taxon>Eukaryota</taxon>
        <taxon>Metazoa</taxon>
        <taxon>Ecdysozoa</taxon>
        <taxon>Arthropoda</taxon>
        <taxon>Hexapoda</taxon>
        <taxon>Insecta</taxon>
        <taxon>Pterygota</taxon>
        <taxon>Neoptera</taxon>
        <taxon>Endopterygota</taxon>
        <taxon>Lepidoptera</taxon>
        <taxon>Glossata</taxon>
        <taxon>Ditrysia</taxon>
        <taxon>Noctuoidea</taxon>
        <taxon>Noctuidae</taxon>
        <taxon>Plusiinae</taxon>
        <taxon>Chrysodeixis</taxon>
    </lineage>
</organism>
<sequence>MTLMYLYGSSSIFFFKVSSPRNFNLSEPKHSITSKFSNVSQPAGIGGSNSSLITGRRRSVESTLLGSSLLVLSIKVERYSLLKTSLCFRFLAKLNNNLFLLLFILAYCYKIINFERSLLSLK</sequence>
<protein>
    <submittedName>
        <fullName evidence="1">Uncharacterized protein</fullName>
    </submittedName>
</protein>
<name>A0A9N8L5M3_CHRIL</name>
<proteinExistence type="predicted"/>